<dbReference type="InterPro" id="IPR011761">
    <property type="entry name" value="ATP-grasp"/>
</dbReference>
<evidence type="ECO:0000256" key="1">
    <source>
        <dbReference type="PROSITE-ProRule" id="PRU00409"/>
    </source>
</evidence>
<dbReference type="GO" id="GO:0046872">
    <property type="term" value="F:metal ion binding"/>
    <property type="evidence" value="ECO:0007669"/>
    <property type="project" value="InterPro"/>
</dbReference>
<dbReference type="AlphaFoldDB" id="A0A1S2LGP0"/>
<accession>A0A1S2LGP0</accession>
<dbReference type="GO" id="GO:0005737">
    <property type="term" value="C:cytoplasm"/>
    <property type="evidence" value="ECO:0007669"/>
    <property type="project" value="TreeGrafter"/>
</dbReference>
<keyword evidence="4" id="KW-1185">Reference proteome</keyword>
<feature type="domain" description="ATP-grasp" evidence="2">
    <location>
        <begin position="212"/>
        <end position="447"/>
    </location>
</feature>
<proteinExistence type="predicted"/>
<dbReference type="GO" id="GO:0005524">
    <property type="term" value="F:ATP binding"/>
    <property type="evidence" value="ECO:0007669"/>
    <property type="project" value="UniProtKB-UniRule"/>
</dbReference>
<dbReference type="EMBL" id="MLQR01000039">
    <property type="protein sequence ID" value="OIJ11400.1"/>
    <property type="molecule type" value="Genomic_DNA"/>
</dbReference>
<dbReference type="RefSeq" id="WP_071310572.1">
    <property type="nucleotide sequence ID" value="NZ_MLQR01000039.1"/>
</dbReference>
<reference evidence="3 4" key="1">
    <citation type="submission" date="2016-10" db="EMBL/GenBank/DDBJ databases">
        <title>Draft genome sequences of four alkaliphilic bacteria belonging to the Anaerobacillus genus.</title>
        <authorList>
            <person name="Bassil N.M."/>
            <person name="Lloyd J.R."/>
        </authorList>
    </citation>
    <scope>NUCLEOTIDE SEQUENCE [LARGE SCALE GENOMIC DNA]</scope>
    <source>
        <strain evidence="3 4">DSM 18345</strain>
    </source>
</reference>
<gene>
    <name evidence="3" type="ORF">BKP37_15720</name>
</gene>
<dbReference type="Gene3D" id="3.30.470.20">
    <property type="entry name" value="ATP-grasp fold, B domain"/>
    <property type="match status" value="1"/>
</dbReference>
<dbReference type="PANTHER" id="PTHR21621:SF0">
    <property type="entry name" value="BETA-CITRYLGLUTAMATE SYNTHASE B-RELATED"/>
    <property type="match status" value="1"/>
</dbReference>
<protein>
    <recommendedName>
        <fullName evidence="2">ATP-grasp domain-containing protein</fullName>
    </recommendedName>
</protein>
<evidence type="ECO:0000313" key="3">
    <source>
        <dbReference type="EMBL" id="OIJ11400.1"/>
    </source>
</evidence>
<organism evidence="3 4">
    <name type="scientific">Anaerobacillus alkalilacustris</name>
    <dbReference type="NCBI Taxonomy" id="393763"/>
    <lineage>
        <taxon>Bacteria</taxon>
        <taxon>Bacillati</taxon>
        <taxon>Bacillota</taxon>
        <taxon>Bacilli</taxon>
        <taxon>Bacillales</taxon>
        <taxon>Bacillaceae</taxon>
        <taxon>Anaerobacillus</taxon>
    </lineage>
</organism>
<dbReference type="PROSITE" id="PS50975">
    <property type="entry name" value="ATP_GRASP"/>
    <property type="match status" value="1"/>
</dbReference>
<dbReference type="PANTHER" id="PTHR21621">
    <property type="entry name" value="RIBOSOMAL PROTEIN S6 MODIFICATION PROTEIN"/>
    <property type="match status" value="1"/>
</dbReference>
<keyword evidence="1" id="KW-0067">ATP-binding</keyword>
<dbReference type="OrthoDB" id="7869153at2"/>
<keyword evidence="1" id="KW-0547">Nucleotide-binding</keyword>
<dbReference type="SUPFAM" id="SSF56059">
    <property type="entry name" value="Glutathione synthetase ATP-binding domain-like"/>
    <property type="match status" value="1"/>
</dbReference>
<dbReference type="GO" id="GO:0016879">
    <property type="term" value="F:ligase activity, forming carbon-nitrogen bonds"/>
    <property type="evidence" value="ECO:0007669"/>
    <property type="project" value="TreeGrafter"/>
</dbReference>
<evidence type="ECO:0000259" key="2">
    <source>
        <dbReference type="PROSITE" id="PS50975"/>
    </source>
</evidence>
<name>A0A1S2LGP0_9BACI</name>
<dbReference type="Pfam" id="PF14398">
    <property type="entry name" value="ATPgrasp_YheCD"/>
    <property type="match status" value="1"/>
</dbReference>
<dbReference type="InterPro" id="IPR026838">
    <property type="entry name" value="YheC/D"/>
</dbReference>
<sequence length="463" mass="53672">MFNRKIIVQATENGSLQKSDQIKISQSLCKKWAIRDGELVYIKFGNHLEKVYVNETPSLKTPTILITFVLKEKLSIPFEILPIHCLYNSNENTLKLGPILTCITNQMYHEQTQFGTITTFFEEMARFAKDHHIFFYIKPLINWDGSFFGYTFEQDKWQEHLLPYPDAVYNRIGSRGFEASKVYQEFSAHLRENGINYFNHSFLNKWEINQALSSFPEVLPHLPDTTLFGDYDTFAEKLTIYNCIFVKPVNGSQGRQILKIDKHDHEYSVYYSSFTQEISTKFQSSYILYQRLKERLKKKTFIVQQGIDLIHIQGRPLDFRVLCVKGGENEWKVISSVARISPKEKMVSNLAQGGEQKRPLDVLTDLFDEKLAQQYVKLMSELAIEVAYLISKSYEGLFGELGIDIAIDTGGKLWIIEVNSKPSKSEIESRTERIRPSTRAIINYLAFLSGFPIQKNRKGKKER</sequence>
<comment type="caution">
    <text evidence="3">The sequence shown here is derived from an EMBL/GenBank/DDBJ whole genome shotgun (WGS) entry which is preliminary data.</text>
</comment>
<dbReference type="Proteomes" id="UP000179524">
    <property type="component" value="Unassembled WGS sequence"/>
</dbReference>
<evidence type="ECO:0000313" key="4">
    <source>
        <dbReference type="Proteomes" id="UP000179524"/>
    </source>
</evidence>